<dbReference type="Gene3D" id="1.20.58.60">
    <property type="match status" value="4"/>
</dbReference>
<evidence type="ECO:0000256" key="4">
    <source>
        <dbReference type="ARBA" id="ARBA00022737"/>
    </source>
</evidence>
<comment type="similarity">
    <text evidence="2">Belongs to the plakin or cytolinker family.</text>
</comment>
<feature type="coiled-coil region" evidence="7">
    <location>
        <begin position="1369"/>
        <end position="1433"/>
    </location>
</feature>
<dbReference type="InterPro" id="IPR041615">
    <property type="entry name" value="Desmoplakin_SH3"/>
</dbReference>
<keyword evidence="13" id="KW-1185">Reference proteome</keyword>
<dbReference type="Proteomes" id="UP000503349">
    <property type="component" value="Chromosome 3"/>
</dbReference>
<feature type="domain" description="Desmoplakin SH3" evidence="9">
    <location>
        <begin position="388"/>
        <end position="452"/>
    </location>
</feature>
<dbReference type="GO" id="GO:0016020">
    <property type="term" value="C:membrane"/>
    <property type="evidence" value="ECO:0007669"/>
    <property type="project" value="TreeGrafter"/>
</dbReference>
<dbReference type="FunFam" id="3.30.160.780:FF:000001">
    <property type="entry name" value="Plectin a"/>
    <property type="match status" value="1"/>
</dbReference>
<evidence type="ECO:0000313" key="13">
    <source>
        <dbReference type="Proteomes" id="UP000503349"/>
    </source>
</evidence>
<dbReference type="FunFam" id="2.30.30.40:FF:000088">
    <property type="entry name" value="Periplakin"/>
    <property type="match status" value="1"/>
</dbReference>
<feature type="compositionally biased region" description="Polar residues" evidence="8">
    <location>
        <begin position="567"/>
        <end position="588"/>
    </location>
</feature>
<dbReference type="SMART" id="SM00250">
    <property type="entry name" value="PLEC"/>
    <property type="match status" value="6"/>
</dbReference>
<keyword evidence="6 7" id="KW-0175">Coiled coil</keyword>
<feature type="coiled-coil region" evidence="7">
    <location>
        <begin position="1265"/>
        <end position="1331"/>
    </location>
</feature>
<protein>
    <submittedName>
        <fullName evidence="12">Envoplakin 210 kDa cornified envelope protein</fullName>
    </submittedName>
</protein>
<dbReference type="Pfam" id="PF17902">
    <property type="entry name" value="SH3_10"/>
    <property type="match status" value="1"/>
</dbReference>
<keyword evidence="12" id="KW-0261">Viral envelope protein</keyword>
<evidence type="ECO:0000256" key="8">
    <source>
        <dbReference type="SAM" id="MobiDB-lite"/>
    </source>
</evidence>
<keyword evidence="5" id="KW-0965">Cell junction</keyword>
<name>A0A6G1PB05_CHAAH</name>
<dbReference type="Gene3D" id="3.90.1290.10">
    <property type="entry name" value="Plakin repeat"/>
    <property type="match status" value="1"/>
</dbReference>
<feature type="coiled-coil region" evidence="7">
    <location>
        <begin position="1517"/>
        <end position="1632"/>
    </location>
</feature>
<dbReference type="FunFam" id="1.20.58.60:FF:000178">
    <property type="entry name" value="Envoplakin a"/>
    <property type="match status" value="1"/>
</dbReference>
<feature type="domain" description="Periplakin/Envoplakin N-terminal" evidence="10">
    <location>
        <begin position="33"/>
        <end position="125"/>
    </location>
</feature>
<dbReference type="GO" id="GO:0005882">
    <property type="term" value="C:intermediate filament"/>
    <property type="evidence" value="ECO:0007669"/>
    <property type="project" value="TreeGrafter"/>
</dbReference>
<feature type="coiled-coil region" evidence="7">
    <location>
        <begin position="355"/>
        <end position="382"/>
    </location>
</feature>
<feature type="region of interest" description="Disordered" evidence="8">
    <location>
        <begin position="483"/>
        <end position="502"/>
    </location>
</feature>
<dbReference type="FunFam" id="3.90.1290.10:FF:000002">
    <property type="entry name" value="Plectin a"/>
    <property type="match status" value="1"/>
</dbReference>
<keyword evidence="3" id="KW-0597">Phosphoprotein</keyword>
<reference evidence="12 13" key="1">
    <citation type="submission" date="2019-02" db="EMBL/GenBank/DDBJ databases">
        <title>Opniocepnalus argus genome.</title>
        <authorList>
            <person name="Zhou C."/>
            <person name="Xiao S."/>
        </authorList>
    </citation>
    <scope>NUCLEOTIDE SEQUENCE [LARGE SCALE GENOMIC DNA]</scope>
    <source>
        <strain evidence="12">OARG1902GOOAL</strain>
        <tissue evidence="12">Muscle</tissue>
    </source>
</reference>
<evidence type="ECO:0000256" key="6">
    <source>
        <dbReference type="ARBA" id="ARBA00023054"/>
    </source>
</evidence>
<accession>A0A6G1PB05</accession>
<dbReference type="Gene3D" id="3.30.160.780">
    <property type="match status" value="1"/>
</dbReference>
<sequence>MFKKKDPKESTLKGSSKVSKTPTGNLALLVAQMQKNADLVEKDILRAEELLAVDHENDKQQLPFKHQNEISEKLGEAEALLKDLFLDVDKAKKLKHQQASEIESDVIHLHERWLKDCGFYRDIYEQIEDVSLMPRIDWGPVFTQKQKQVNVEDYGPTMADLEKQIAAHNLVHKEIEAYSTQLSISSAGSKEKYTELKKQYGNLLDNSKWRRHYLNSLYEYMQGSNKELAFLGEEQQKIKKQDWSDRMVDPHDVRRQYENFKNNSLLSHESEVNKLQDEGDRLIELKHPASVTIQAQRDAVRNEWQKFLNLCICQETHLDNVEEFKKYQMDTEQLAETLTKLNNSLDPKSTSKKSNSELLLQLEGEEKSIQNSEQLLADLRRRSTSIAPLKQRRTNTNRPITVESLCDWETNKASLSRGEKFTLKSNPDPENWNVICPDGVTKTFPGVCFQIPPPDPEAIDKVDLLGSELAEIKKRRAALAASLKNNKSDSIRSQQSAPVSSAPLDPKLAAVAQQLDQLDSGLANAEESMLRRLRAPLSRTDPAGDLANRLKEQEQAAKALKDLEQQKQAAQANLQPLLSKDPSSTSSGLPLKLSAAKNKQDSIAALADLYSKKANASLQFERQIAKVDGLISGFEKKLSEDGPIPDMPNAVQTRTNDIQNQLKSVAAAQDDMKKLSKDMETTEQLCSSLQQGYQEYCPDIQRQKIAVKQLQARYTNVAYQLKERESLLQETASKNQEFQTTCKSLNSFLDNLPVNQIDYNDDVSQMTAKQNSQERVIDDLKRKGNDLDRVADLSLDLHNLLNEYETNVDKYNSSLENSGVTVAKKPPIVQTLSDTIQKQEKNLVNRYAKATAENNQRQKQIGLAKNLILQNEEKVQVVAQQQVHLENQQKNTFELGSLSKDLQEEKDRTAHAEANLRTFKERLVSLKSRRGVERVEEKEVLQYYRDPKLESDLASLQNKLHEETLRRRTVYSEVELITKTITTREETVKNTPNKLVTKEVTEFEKDPQLDVEAAKLRDEIARLRDGIRVRDGDHIQMKTEFTILQQKRPTIKERVVKKEVVKVEKDPEMLRAVRTFDMEISEENNKIKLLNDNIFQTRSQINALERLIPNIEPKIITKEIKKIEQDPELITESAKIRKGLEEERIENSGLSKELIELQSRYRDVQEWKPKIEVKEIVNEIYRIDPSTEVGIVRLRKEIQDYNKQRSDVEKEITQVTSELSILRSQKPKVEIKEVLQEVVKEERSPENEREIQRLTDQVNLSHTNYNSLLEQVRILRAQRDEWKAEKSKIETKLVTKEVIKYEPDPLLEKEAERLRKNLREETQLRRSIEEMVFDLQNKYILLERQKPEEKVVVQEVVRLQKDPRQLVEHERLSRALDEEAMTRRQLELELQQLRTKLEEKERILRASDEHQKRIQAEAEVKDIRLRITQLENAPPPVEESIIVEEVLKVERDPKLERMTNGVRSDMDKETSEIMRLQREIRNITLRLEILQREKSSEKTVYKEIVRVEKDQAVEAERDHLREQVSQQRFARQDLEDELRRVNDKINFLMSAKSSTSREETTITLNKDALQREKENLTRELKTLEATRHDISLSFQQQSRLMSERTQTTRQRSIRMESDVQRLEREILDEKDKIHQRDSIIRDLVQNVQKEEQTETRTKETNVSTKITILDPETGKDMSPYDAYMQGLIDRQQYIHLQELECDWEEITSLGPEGETSVLQDRKSGKQYAIKDALKEGRLTEYDLQQYKRGQIPISEFALLVAGENKKQPKFNSVNSKSASTLQSAPPNVSGAKEFYPVAGIMDTSTDTCFTIRNATMRKLIDSTTAQRLLEAQAATGGIIDISTKERFTPHKAAARNLIEDSQLQRLLNAQKAFTGVEDPMTKERLSIGDAVQKGWMPKDSAIYYMEAQHLTGGLVDPRSGRRVNITDALGSKMIDSTIMRELQSESAYIKDIVDPITKERINYKQALDRCKKDPQTGLPMLPASSKDYTPTYNSSKYARF</sequence>
<keyword evidence="12" id="KW-0946">Virion</keyword>
<evidence type="ECO:0000256" key="2">
    <source>
        <dbReference type="ARBA" id="ARBA00009109"/>
    </source>
</evidence>
<feature type="compositionally biased region" description="Basic and acidic residues" evidence="8">
    <location>
        <begin position="1"/>
        <end position="11"/>
    </location>
</feature>
<dbReference type="GO" id="GO:0030057">
    <property type="term" value="C:desmosome"/>
    <property type="evidence" value="ECO:0007669"/>
    <property type="project" value="UniProtKB-SubCell"/>
</dbReference>
<dbReference type="PANTHER" id="PTHR23169">
    <property type="entry name" value="ENVOPLAKIN"/>
    <property type="match status" value="1"/>
</dbReference>
<dbReference type="GO" id="GO:0045104">
    <property type="term" value="P:intermediate filament cytoskeleton organization"/>
    <property type="evidence" value="ECO:0007669"/>
    <property type="project" value="InterPro"/>
</dbReference>
<dbReference type="SMART" id="SM00150">
    <property type="entry name" value="SPEC"/>
    <property type="match status" value="2"/>
</dbReference>
<dbReference type="SUPFAM" id="SSF75399">
    <property type="entry name" value="Plakin repeat"/>
    <property type="match status" value="2"/>
</dbReference>
<feature type="domain" description="Periplakin-like plectin repeat" evidence="11">
    <location>
        <begin position="1407"/>
        <end position="1553"/>
    </location>
</feature>
<reference evidence="13" key="2">
    <citation type="submission" date="2019-02" db="EMBL/GenBank/DDBJ databases">
        <title>Opniocepnalus argus Var Kimnra genome.</title>
        <authorList>
            <person name="Zhou C."/>
            <person name="Xiao S."/>
        </authorList>
    </citation>
    <scope>NUCLEOTIDE SEQUENCE [LARGE SCALE GENOMIC DNA]</scope>
</reference>
<feature type="coiled-coil region" evidence="7">
    <location>
        <begin position="658"/>
        <end position="685"/>
    </location>
</feature>
<dbReference type="InterPro" id="IPR055419">
    <property type="entry name" value="Spectrin_PEPL/EVPL"/>
</dbReference>
<feature type="domain" description="Periplakin-like plectin repeat" evidence="11">
    <location>
        <begin position="1185"/>
        <end position="1349"/>
    </location>
</feature>
<dbReference type="InterPro" id="IPR058847">
    <property type="entry name" value="Plectin_PPL"/>
</dbReference>
<feature type="region of interest" description="Disordered" evidence="8">
    <location>
        <begin position="1"/>
        <end position="20"/>
    </location>
</feature>
<evidence type="ECO:0000259" key="11">
    <source>
        <dbReference type="Pfam" id="PF26346"/>
    </source>
</evidence>
<dbReference type="InterPro" id="IPR043197">
    <property type="entry name" value="Plakin"/>
</dbReference>
<dbReference type="EMBL" id="CM015714">
    <property type="protein sequence ID" value="KAF3687480.1"/>
    <property type="molecule type" value="Genomic_DNA"/>
</dbReference>
<dbReference type="InterPro" id="IPR035915">
    <property type="entry name" value="Plakin_repeat_sf"/>
</dbReference>
<evidence type="ECO:0000259" key="9">
    <source>
        <dbReference type="Pfam" id="PF17902"/>
    </source>
</evidence>
<dbReference type="InterPro" id="IPR001101">
    <property type="entry name" value="Plectin_repeat"/>
</dbReference>
<evidence type="ECO:0000256" key="3">
    <source>
        <dbReference type="ARBA" id="ARBA00022553"/>
    </source>
</evidence>
<feature type="region of interest" description="Disordered" evidence="8">
    <location>
        <begin position="567"/>
        <end position="590"/>
    </location>
</feature>
<evidence type="ECO:0000313" key="12">
    <source>
        <dbReference type="EMBL" id="KAF3687480.1"/>
    </source>
</evidence>
<dbReference type="Pfam" id="PF23160">
    <property type="entry name" value="Spectrin_1st_PEPL"/>
    <property type="match status" value="1"/>
</dbReference>
<dbReference type="SUPFAM" id="SSF46966">
    <property type="entry name" value="Spectrin repeat"/>
    <property type="match status" value="2"/>
</dbReference>
<evidence type="ECO:0000256" key="7">
    <source>
        <dbReference type="SAM" id="Coils"/>
    </source>
</evidence>
<dbReference type="Pfam" id="PF26346">
    <property type="entry name" value="Plectin_PPL"/>
    <property type="match status" value="3"/>
</dbReference>
<comment type="subcellular location">
    <subcellularLocation>
        <location evidence="1">Cell junction</location>
        <location evidence="1">Desmosome</location>
    </subcellularLocation>
</comment>
<dbReference type="Pfam" id="PF00681">
    <property type="entry name" value="Plectin"/>
    <property type="match status" value="3"/>
</dbReference>
<dbReference type="GO" id="GO:0045296">
    <property type="term" value="F:cadherin binding"/>
    <property type="evidence" value="ECO:0007669"/>
    <property type="project" value="TreeGrafter"/>
</dbReference>
<evidence type="ECO:0000259" key="10">
    <source>
        <dbReference type="Pfam" id="PF23160"/>
    </source>
</evidence>
<dbReference type="OrthoDB" id="9945740at2759"/>
<proteinExistence type="inferred from homology"/>
<dbReference type="PANTHER" id="PTHR23169:SF7">
    <property type="entry name" value="ENVOPLAKIN"/>
    <property type="match status" value="1"/>
</dbReference>
<feature type="coiled-coil region" evidence="7">
    <location>
        <begin position="1191"/>
        <end position="1218"/>
    </location>
</feature>
<evidence type="ECO:0000256" key="5">
    <source>
        <dbReference type="ARBA" id="ARBA00022949"/>
    </source>
</evidence>
<dbReference type="GO" id="GO:0042060">
    <property type="term" value="P:wound healing"/>
    <property type="evidence" value="ECO:0007669"/>
    <property type="project" value="TreeGrafter"/>
</dbReference>
<feature type="domain" description="Periplakin-like plectin repeat" evidence="11">
    <location>
        <begin position="947"/>
        <end position="1111"/>
    </location>
</feature>
<dbReference type="GO" id="GO:0005198">
    <property type="term" value="F:structural molecule activity"/>
    <property type="evidence" value="ECO:0007669"/>
    <property type="project" value="TreeGrafter"/>
</dbReference>
<gene>
    <name evidence="12" type="ORF">EXN66_Car003152</name>
</gene>
<feature type="coiled-coil region" evidence="7">
    <location>
        <begin position="1466"/>
        <end position="1493"/>
    </location>
</feature>
<dbReference type="GO" id="GO:0005737">
    <property type="term" value="C:cytoplasm"/>
    <property type="evidence" value="ECO:0007669"/>
    <property type="project" value="TreeGrafter"/>
</dbReference>
<evidence type="ECO:0000256" key="1">
    <source>
        <dbReference type="ARBA" id="ARBA00004568"/>
    </source>
</evidence>
<organism evidence="12 13">
    <name type="scientific">Channa argus</name>
    <name type="common">Northern snakehead</name>
    <name type="synonym">Ophicephalus argus</name>
    <dbReference type="NCBI Taxonomy" id="215402"/>
    <lineage>
        <taxon>Eukaryota</taxon>
        <taxon>Metazoa</taxon>
        <taxon>Chordata</taxon>
        <taxon>Craniata</taxon>
        <taxon>Vertebrata</taxon>
        <taxon>Euteleostomi</taxon>
        <taxon>Actinopterygii</taxon>
        <taxon>Neopterygii</taxon>
        <taxon>Teleostei</taxon>
        <taxon>Neoteleostei</taxon>
        <taxon>Acanthomorphata</taxon>
        <taxon>Anabantaria</taxon>
        <taxon>Anabantiformes</taxon>
        <taxon>Channoidei</taxon>
        <taxon>Channidae</taxon>
        <taxon>Channa</taxon>
    </lineage>
</organism>
<dbReference type="InterPro" id="IPR018159">
    <property type="entry name" value="Spectrin/alpha-actinin"/>
</dbReference>
<keyword evidence="4" id="KW-0677">Repeat</keyword>
<dbReference type="Gene3D" id="2.30.30.40">
    <property type="entry name" value="SH3 Domains"/>
    <property type="match status" value="1"/>
</dbReference>